<dbReference type="EMBL" id="JAINVZ010000002">
    <property type="protein sequence ID" value="MBY8883924.1"/>
    <property type="molecule type" value="Genomic_DNA"/>
</dbReference>
<evidence type="ECO:0000256" key="7">
    <source>
        <dbReference type="SAM" id="Phobius"/>
    </source>
</evidence>
<evidence type="ECO:0000256" key="5">
    <source>
        <dbReference type="ARBA" id="ARBA00023136"/>
    </source>
</evidence>
<feature type="transmembrane region" description="Helical" evidence="7">
    <location>
        <begin position="218"/>
        <end position="237"/>
    </location>
</feature>
<evidence type="ECO:0000313" key="9">
    <source>
        <dbReference type="Proteomes" id="UP001198565"/>
    </source>
</evidence>
<dbReference type="PANTHER" id="PTHR30213">
    <property type="entry name" value="INNER MEMBRANE PROTEIN YHJD"/>
    <property type="match status" value="1"/>
</dbReference>
<keyword evidence="3 7" id="KW-0812">Transmembrane</keyword>
<keyword evidence="2" id="KW-1003">Cell membrane</keyword>
<dbReference type="PANTHER" id="PTHR30213:SF1">
    <property type="entry name" value="INNER MEMBRANE PROTEIN YHJD"/>
    <property type="match status" value="1"/>
</dbReference>
<proteinExistence type="predicted"/>
<feature type="compositionally biased region" description="Basic and acidic residues" evidence="6">
    <location>
        <begin position="314"/>
        <end position="345"/>
    </location>
</feature>
<evidence type="ECO:0000256" key="1">
    <source>
        <dbReference type="ARBA" id="ARBA00004651"/>
    </source>
</evidence>
<name>A0ABS7QML2_9ACTN</name>
<dbReference type="Proteomes" id="UP001198565">
    <property type="component" value="Unassembled WGS sequence"/>
</dbReference>
<dbReference type="Pfam" id="PF03631">
    <property type="entry name" value="Virul_fac_BrkB"/>
    <property type="match status" value="1"/>
</dbReference>
<evidence type="ECO:0000256" key="6">
    <source>
        <dbReference type="SAM" id="MobiDB-lite"/>
    </source>
</evidence>
<evidence type="ECO:0000256" key="2">
    <source>
        <dbReference type="ARBA" id="ARBA00022475"/>
    </source>
</evidence>
<organism evidence="8 9">
    <name type="scientific">Streptantibioticus parmotrematis</name>
    <dbReference type="NCBI Taxonomy" id="2873249"/>
    <lineage>
        <taxon>Bacteria</taxon>
        <taxon>Bacillati</taxon>
        <taxon>Actinomycetota</taxon>
        <taxon>Actinomycetes</taxon>
        <taxon>Kitasatosporales</taxon>
        <taxon>Streptomycetaceae</taxon>
        <taxon>Streptantibioticus</taxon>
    </lineage>
</organism>
<dbReference type="InterPro" id="IPR017039">
    <property type="entry name" value="Virul_fac_BrkB"/>
</dbReference>
<protein>
    <submittedName>
        <fullName evidence="8">YihY/virulence factor BrkB family protein</fullName>
    </submittedName>
</protein>
<gene>
    <name evidence="8" type="ORF">K7472_03590</name>
</gene>
<comment type="subcellular location">
    <subcellularLocation>
        <location evidence="1">Cell membrane</location>
        <topology evidence="1">Multi-pass membrane protein</topology>
    </subcellularLocation>
</comment>
<reference evidence="8 9" key="1">
    <citation type="submission" date="2021-08" db="EMBL/GenBank/DDBJ databases">
        <title>Streptomyces sp. PTM05 isolated from lichen.</title>
        <authorList>
            <person name="Somphong A."/>
            <person name="Phongsopitanun W."/>
            <person name="Tanasupawat S."/>
        </authorList>
    </citation>
    <scope>NUCLEOTIDE SEQUENCE [LARGE SCALE GENOMIC DNA]</scope>
    <source>
        <strain evidence="8 9">Ptm05</strain>
    </source>
</reference>
<sequence length="357" mass="38315">MDWLTRLPVIGPWIARGMRTHGWRAFEHAQRVQWSRLAAAITFTSFIALFPLITVGAAIGAAVLSPGQLHTVEQKLNQQLPGLSKQIDVSSLAAHAGTVGLIAGALLLLTGIGWIGALRGCLRAVWELDDPNDNPIVRKVLDLGVLFGLGVVGLATTACSAFATSAVGWTAHHIGIPSNGVGSWLLTVAGYVIAVLGDFLMLAYLLTSLPRVRPGRRAVVSAALLGAVGFEILKVAMSGYLQGVAGKSMYGAFGTPVALLLWINFMAKLLLLCSAWTATQCSQGEMEMDRVAEAEAESEQAREDRQEDAEEETDARRAERARVRRAEREERAEVCRLEQRDDSGPGHRGQTTAADSP</sequence>
<comment type="caution">
    <text evidence="8">The sequence shown here is derived from an EMBL/GenBank/DDBJ whole genome shotgun (WGS) entry which is preliminary data.</text>
</comment>
<feature type="transmembrane region" description="Helical" evidence="7">
    <location>
        <begin position="257"/>
        <end position="278"/>
    </location>
</feature>
<evidence type="ECO:0000256" key="4">
    <source>
        <dbReference type="ARBA" id="ARBA00022989"/>
    </source>
</evidence>
<keyword evidence="5 7" id="KW-0472">Membrane</keyword>
<keyword evidence="4 7" id="KW-1133">Transmembrane helix</keyword>
<evidence type="ECO:0000256" key="3">
    <source>
        <dbReference type="ARBA" id="ARBA00022692"/>
    </source>
</evidence>
<feature type="transmembrane region" description="Helical" evidence="7">
    <location>
        <begin position="37"/>
        <end position="64"/>
    </location>
</feature>
<keyword evidence="9" id="KW-1185">Reference proteome</keyword>
<feature type="region of interest" description="Disordered" evidence="6">
    <location>
        <begin position="287"/>
        <end position="357"/>
    </location>
</feature>
<evidence type="ECO:0000313" key="8">
    <source>
        <dbReference type="EMBL" id="MBY8883924.1"/>
    </source>
</evidence>
<feature type="compositionally biased region" description="Basic and acidic residues" evidence="6">
    <location>
        <begin position="287"/>
        <end position="305"/>
    </location>
</feature>
<feature type="transmembrane region" description="Helical" evidence="7">
    <location>
        <begin position="183"/>
        <end position="206"/>
    </location>
</feature>
<feature type="transmembrane region" description="Helical" evidence="7">
    <location>
        <begin position="99"/>
        <end position="122"/>
    </location>
</feature>
<dbReference type="RefSeq" id="WP_222973781.1">
    <property type="nucleotide sequence ID" value="NZ_JAINVZ010000002.1"/>
</dbReference>
<feature type="transmembrane region" description="Helical" evidence="7">
    <location>
        <begin position="143"/>
        <end position="163"/>
    </location>
</feature>
<accession>A0ABS7QML2</accession>